<dbReference type="InterPro" id="IPR022442">
    <property type="entry name" value="SO_2930-like_dom"/>
</dbReference>
<keyword evidence="1 3" id="KW-0479">Metal-binding</keyword>
<evidence type="ECO:0000256" key="4">
    <source>
        <dbReference type="SAM" id="MobiDB-lite"/>
    </source>
</evidence>
<keyword evidence="2 3" id="KW-0408">Iron</keyword>
<dbReference type="EMBL" id="JBEPIJ010000004">
    <property type="protein sequence ID" value="MES0873388.1"/>
    <property type="molecule type" value="Genomic_DNA"/>
</dbReference>
<evidence type="ECO:0000313" key="6">
    <source>
        <dbReference type="EMBL" id="MES0873388.1"/>
    </source>
</evidence>
<dbReference type="InterPro" id="IPR009056">
    <property type="entry name" value="Cyt_c-like_dom"/>
</dbReference>
<dbReference type="Proteomes" id="UP001465331">
    <property type="component" value="Unassembled WGS sequence"/>
</dbReference>
<organism evidence="6 7">
    <name type="scientific">Sinimarinibacterium thermocellulolyticum</name>
    <dbReference type="NCBI Taxonomy" id="3170016"/>
    <lineage>
        <taxon>Bacteria</taxon>
        <taxon>Pseudomonadati</taxon>
        <taxon>Pseudomonadota</taxon>
        <taxon>Gammaproteobacteria</taxon>
        <taxon>Nevskiales</taxon>
        <taxon>Nevskiaceae</taxon>
        <taxon>Sinimarinibacterium</taxon>
    </lineage>
</organism>
<comment type="caution">
    <text evidence="6">The sequence shown here is derived from an EMBL/GenBank/DDBJ whole genome shotgun (WGS) entry which is preliminary data.</text>
</comment>
<evidence type="ECO:0000256" key="1">
    <source>
        <dbReference type="ARBA" id="ARBA00022723"/>
    </source>
</evidence>
<name>A0ABV2A815_9GAMM</name>
<dbReference type="NCBIfam" id="TIGR03805">
    <property type="entry name" value="beta_helix_1"/>
    <property type="match status" value="1"/>
</dbReference>
<accession>A0ABV2A815</accession>
<feature type="region of interest" description="Disordered" evidence="4">
    <location>
        <begin position="431"/>
        <end position="455"/>
    </location>
</feature>
<feature type="domain" description="Cytochrome c" evidence="5">
    <location>
        <begin position="744"/>
        <end position="873"/>
    </location>
</feature>
<proteinExistence type="predicted"/>
<dbReference type="InterPro" id="IPR006626">
    <property type="entry name" value="PbH1"/>
</dbReference>
<dbReference type="InterPro" id="IPR012334">
    <property type="entry name" value="Pectin_lyas_fold"/>
</dbReference>
<gene>
    <name evidence="6" type="ORF">ABSH63_05105</name>
</gene>
<evidence type="ECO:0000313" key="7">
    <source>
        <dbReference type="Proteomes" id="UP001465331"/>
    </source>
</evidence>
<dbReference type="RefSeq" id="WP_352887993.1">
    <property type="nucleotide sequence ID" value="NZ_JBEPIJ010000004.1"/>
</dbReference>
<evidence type="ECO:0000256" key="3">
    <source>
        <dbReference type="PROSITE-ProRule" id="PRU00433"/>
    </source>
</evidence>
<keyword evidence="3" id="KW-0349">Heme</keyword>
<dbReference type="SUPFAM" id="SSF51126">
    <property type="entry name" value="Pectin lyase-like"/>
    <property type="match status" value="1"/>
</dbReference>
<dbReference type="PROSITE" id="PS51007">
    <property type="entry name" value="CYTC"/>
    <property type="match status" value="1"/>
</dbReference>
<dbReference type="SMART" id="SM00710">
    <property type="entry name" value="PbH1"/>
    <property type="match status" value="6"/>
</dbReference>
<dbReference type="InterPro" id="IPR011050">
    <property type="entry name" value="Pectin_lyase_fold/virulence"/>
</dbReference>
<evidence type="ECO:0000256" key="2">
    <source>
        <dbReference type="ARBA" id="ARBA00023004"/>
    </source>
</evidence>
<reference evidence="6 7" key="1">
    <citation type="submission" date="2024-06" db="EMBL/GenBank/DDBJ databases">
        <authorList>
            <person name="Li Z."/>
            <person name="Jiang Y."/>
        </authorList>
    </citation>
    <scope>NUCLEOTIDE SEQUENCE [LARGE SCALE GENOMIC DNA]</scope>
    <source>
        <strain evidence="6 7">HSW-8</strain>
    </source>
</reference>
<protein>
    <submittedName>
        <fullName evidence="6">Parallel beta-helix domain-containing protein</fullName>
    </submittedName>
</protein>
<dbReference type="Gene3D" id="2.160.20.10">
    <property type="entry name" value="Single-stranded right-handed beta-helix, Pectin lyase-like"/>
    <property type="match status" value="2"/>
</dbReference>
<evidence type="ECO:0000259" key="5">
    <source>
        <dbReference type="PROSITE" id="PS51007"/>
    </source>
</evidence>
<sequence>MGRRFLITPGADATTEMIAAMVQALPGDVIEFGCGYFELSSALQLTNTEDVTIRGCGRDETVLSFKTSTTPEGILAVNVHGLWIEDLTVLDTGGNGIELRGVDHARIQRVRTMWSSGGGRESPSPITADNAFANDAALLNVACTDPPTLNPDAPENQLPGLDTSSPDYTVSPKSGRYGIYPVASENILIDEAESIGASDAGIYVGQTNNAIIRNSRAAYNVFGFEIENVQGGEYANNLAECNTGGFLIYDLDGLRQYGDRSRMYGNIARNNNTYNFTSGGFVGNVPPGSGMITLSYDRIDIFDNLFENNNTAGIIHVSYELFPEGAGRPVERRIDWYSEGVRIRNNRFVNNGNGLPRPTTTDLINGDIARVLPALVGLKNAAACLNPLNLATCLSAAADGGIGLQALGYRGAHIIWDGLLDRFDADCPYPVDANGDPVPEDERGKPQLTNDHPNPSCHYNAYKFDTDAPGAPRIVPDWFASCIDADNDFSGDSLKFARFNGTKGLEAVIAAATANPASGGEALVRILGGLTATDLANFASSFDTAAHDCPTAYGRNLDPLPPVVIPPFQRSGEFDPAPSEAEVRDLCEAAVADGAVNFAAAKVNCPTLDQYALFADPQDPTSAPRGGGVPFALNTRLFSDYALKYRVAYLPPGTQAVYRDGATDGANAAISFPVGTIIAKTFVFADENAGTEVPVETRLLIKRRNSRGLERWDGVPYIWTTENGRRVAKLAMGGGKREVAWHYTDVDSGALFTGSTPAYQIPHANQCLSCHANEDADTGSAPIGPKIRNLNRPYRSESNRVTGQALHEVAGQNQIAYWCASGRLAGCPADLGVDPQTQIATALERLPVFNKPGDAGAAPGSAADIEARARAYLEVNCQYCHNPRGFAGSTGLYLDVFRPVNESYGICKRPTATGREGNGGRTYDIHPGNVGDSIMPYRIGPEATTPAARMPPLARSVVHAEGHALIEQWIRDVVVKDEAKYPGSTSCTGD</sequence>
<keyword evidence="7" id="KW-1185">Reference proteome</keyword>